<name>A0ABN2M6R3_9MICO</name>
<dbReference type="Pfam" id="PF11343">
    <property type="entry name" value="DUF3145"/>
    <property type="match status" value="1"/>
</dbReference>
<evidence type="ECO:0000313" key="1">
    <source>
        <dbReference type="EMBL" id="GAA1808472.1"/>
    </source>
</evidence>
<dbReference type="EMBL" id="BAAAPO010000061">
    <property type="protein sequence ID" value="GAA1808472.1"/>
    <property type="molecule type" value="Genomic_DNA"/>
</dbReference>
<reference evidence="1 2" key="1">
    <citation type="journal article" date="2019" name="Int. J. Syst. Evol. Microbiol.">
        <title>The Global Catalogue of Microorganisms (GCM) 10K type strain sequencing project: providing services to taxonomists for standard genome sequencing and annotation.</title>
        <authorList>
            <consortium name="The Broad Institute Genomics Platform"/>
            <consortium name="The Broad Institute Genome Sequencing Center for Infectious Disease"/>
            <person name="Wu L."/>
            <person name="Ma J."/>
        </authorList>
    </citation>
    <scope>NUCLEOTIDE SEQUENCE [LARGE SCALE GENOMIC DNA]</scope>
    <source>
        <strain evidence="1 2">JCM 15592</strain>
    </source>
</reference>
<accession>A0ABN2M6R3</accession>
<organism evidence="1 2">
    <name type="scientific">Nostocoides veronense</name>
    <dbReference type="NCBI Taxonomy" id="330836"/>
    <lineage>
        <taxon>Bacteria</taxon>
        <taxon>Bacillati</taxon>
        <taxon>Actinomycetota</taxon>
        <taxon>Actinomycetes</taxon>
        <taxon>Micrococcales</taxon>
        <taxon>Intrasporangiaceae</taxon>
        <taxon>Nostocoides</taxon>
    </lineage>
</organism>
<dbReference type="RefSeq" id="WP_344088598.1">
    <property type="nucleotide sequence ID" value="NZ_BAAAPO010000061.1"/>
</dbReference>
<evidence type="ECO:0000313" key="2">
    <source>
        <dbReference type="Proteomes" id="UP001499938"/>
    </source>
</evidence>
<dbReference type="InterPro" id="IPR021491">
    <property type="entry name" value="DUF3145"/>
</dbReference>
<gene>
    <name evidence="1" type="ORF">GCM10009811_34680</name>
</gene>
<proteinExistence type="predicted"/>
<protein>
    <submittedName>
        <fullName evidence="1">DUF3145 domain-containing protein</fullName>
    </submittedName>
</protein>
<sequence>MSYAPMRGATRGVVFIHSTPAALCPHLTWALESVLGGRVVLDWIEQQAAHGLKRAEISWTGMPGTGAKITSALKAFTGIRFEVTEEPSPGINGSRWSYTPSLGLHHAWMAPNGDVMVNEERLKEVILYAQGSNEAVTDMLEELLGAAWDEELEIFRYAGEGAPVRWLHKVG</sequence>
<keyword evidence="2" id="KW-1185">Reference proteome</keyword>
<comment type="caution">
    <text evidence="1">The sequence shown here is derived from an EMBL/GenBank/DDBJ whole genome shotgun (WGS) entry which is preliminary data.</text>
</comment>
<dbReference type="Proteomes" id="UP001499938">
    <property type="component" value="Unassembled WGS sequence"/>
</dbReference>